<feature type="transmembrane region" description="Helical" evidence="12">
    <location>
        <begin position="180"/>
        <end position="205"/>
    </location>
</feature>
<feature type="transmembrane region" description="Helical" evidence="12">
    <location>
        <begin position="885"/>
        <end position="905"/>
    </location>
</feature>
<feature type="coiled-coil region" evidence="10">
    <location>
        <begin position="468"/>
        <end position="586"/>
    </location>
</feature>
<feature type="transmembrane region" description="Helical" evidence="12">
    <location>
        <begin position="225"/>
        <end position="247"/>
    </location>
</feature>
<feature type="transmembrane region" description="Helical" evidence="12">
    <location>
        <begin position="253"/>
        <end position="271"/>
    </location>
</feature>
<dbReference type="InterPro" id="IPR051076">
    <property type="entry name" value="Golgi_membrane_TVP38/TMEM64"/>
</dbReference>
<feature type="transmembrane region" description="Helical" evidence="12">
    <location>
        <begin position="20"/>
        <end position="41"/>
    </location>
</feature>
<comment type="similarity">
    <text evidence="3">Belongs to the TVP38/TMEM64 family.</text>
</comment>
<keyword evidence="9 12" id="KW-0472">Membrane</keyword>
<evidence type="ECO:0000256" key="7">
    <source>
        <dbReference type="ARBA" id="ARBA00022989"/>
    </source>
</evidence>
<feature type="compositionally biased region" description="Polar residues" evidence="11">
    <location>
        <begin position="632"/>
        <end position="647"/>
    </location>
</feature>
<keyword evidence="6 12" id="KW-0812">Transmembrane</keyword>
<feature type="transmembrane region" description="Helical" evidence="12">
    <location>
        <begin position="136"/>
        <end position="160"/>
    </location>
</feature>
<evidence type="ECO:0000256" key="3">
    <source>
        <dbReference type="ARBA" id="ARBA00008640"/>
    </source>
</evidence>
<dbReference type="Proteomes" id="UP000757232">
    <property type="component" value="Unassembled WGS sequence"/>
</dbReference>
<keyword evidence="10" id="KW-0175">Coiled coil</keyword>
<sequence>MPLPSLNTPSMAGPSKGLTVLFLFFHIAGGIVGLPIVVLSIIASRQPSRHPTLLNFCATWFFSSMIYTLLVYAGKQRDDHPPFSLCLAQAAMVNGAFPMTSVAGVALVAHIWHGLGPMRPWSQFGLASPNLQTARLTALLLAPYVVFLALTIAGAVIGHIHPDRIQSTEKLFYCTLNTNAFDIFVPTFTTVAMAFILLFEVLICFKIYQNAYIRAGLDRSGFRLFLLRLAGFTIYAVITLIVSALLLANSRDLAPYILQATLPLAVFFFIGTQKEVLATWRYWFSACFGGAYPYDGPIHRRSRSAANLMQDDRLPTPSFATPEFVHLNEVGTDKPTGAEIFKSSVPAHVPKRPPARPLDTMPSFFPKPLPSEPVQTEPQRSNFDLSRQPQQVQQQAKPTHRPLPPEPVRPYDVQFPGEQSHIQNNVGNAHLAQHLFGQPIPGFEADPASIIATQKQTISRLLEEAGYMNRALDRLKNIEQKFHKAQNALTTERRTASQLRTYVNQLEFDRATQQSIVNETIVQNKELEDRCKLLEEKADKLDKLCKSLDSALNDSVDKEMRWMKKYDALKAEHNALLEDRESLANDLQIFMDYFVSRDSPLEWDGPKGAGPGVRSSPQNAFPEEMREKIRQRASTPISRPFSRSGTRQTKRQTDAAQASNGRPNLASKWSTDTEVTLAQAKSQSRPTGITVESLDRLRPRMLELSGKMELSEKILRLEELVREQTAIIDELESTVDGEHRVKMRQRITDSLRPSTVTQKFYDLGQLLARHRFGWVVLVVMMLIISFPPLTFYWTVVSLCGFTYGLGKGLLLAAPAAIIGSTVVFIVLRLSFRSTLRSWTEKNEKWQALESVMKKKGLPLIILIRVSPFPPWSYSNACFASVEAVSLWQFLVANIFLLPKIFLVVFSGSRVAKLADGEQRSKMDTAAMVLNIVLIVVSIGLGILAGVITYGLLQKQIQKLRESPDLDDELAADALEAAEEGAPLLQNVSSESVDTIRQNSYE</sequence>
<dbReference type="PANTHER" id="PTHR47549">
    <property type="entry name" value="GOLGI APPARATUS MEMBRANE PROTEIN TVP38-RELATED"/>
    <property type="match status" value="1"/>
</dbReference>
<accession>A0A9Q5I4W6</accession>
<organism evidence="14 15">
    <name type="scientific">Sanghuangporus baumii</name>
    <name type="common">Phellinus baumii</name>
    <dbReference type="NCBI Taxonomy" id="108892"/>
    <lineage>
        <taxon>Eukaryota</taxon>
        <taxon>Fungi</taxon>
        <taxon>Dikarya</taxon>
        <taxon>Basidiomycota</taxon>
        <taxon>Agaricomycotina</taxon>
        <taxon>Agaricomycetes</taxon>
        <taxon>Hymenochaetales</taxon>
        <taxon>Hymenochaetaceae</taxon>
        <taxon>Sanghuangporus</taxon>
    </lineage>
</organism>
<feature type="transmembrane region" description="Helical" evidence="12">
    <location>
        <begin position="93"/>
        <end position="115"/>
    </location>
</feature>
<feature type="transmembrane region" description="Helical" evidence="12">
    <location>
        <begin position="53"/>
        <end position="73"/>
    </location>
</feature>
<protein>
    <recommendedName>
        <fullName evidence="4">Golgi apparatus membrane protein TVP38</fullName>
    </recommendedName>
    <alternativeName>
        <fullName evidence="5">Golgi apparatus membrane protein tvp38</fullName>
    </alternativeName>
</protein>
<keyword evidence="8" id="KW-0333">Golgi apparatus</keyword>
<feature type="transmembrane region" description="Helical" evidence="12">
    <location>
        <begin position="772"/>
        <end position="796"/>
    </location>
</feature>
<feature type="transmembrane region" description="Helical" evidence="12">
    <location>
        <begin position="926"/>
        <end position="952"/>
    </location>
</feature>
<keyword evidence="15" id="KW-1185">Reference proteome</keyword>
<evidence type="ECO:0000256" key="9">
    <source>
        <dbReference type="ARBA" id="ARBA00023136"/>
    </source>
</evidence>
<feature type="transmembrane region" description="Helical" evidence="12">
    <location>
        <begin position="808"/>
        <end position="831"/>
    </location>
</feature>
<feature type="region of interest" description="Disordered" evidence="11">
    <location>
        <begin position="336"/>
        <end position="406"/>
    </location>
</feature>
<evidence type="ECO:0000313" key="14">
    <source>
        <dbReference type="EMBL" id="OCB91559.1"/>
    </source>
</evidence>
<evidence type="ECO:0000256" key="8">
    <source>
        <dbReference type="ARBA" id="ARBA00023034"/>
    </source>
</evidence>
<dbReference type="PANTHER" id="PTHR47549:SF1">
    <property type="entry name" value="GOLGI APPARATUS MEMBRANE PROTEIN TVP38"/>
    <property type="match status" value="1"/>
</dbReference>
<dbReference type="AlphaFoldDB" id="A0A9Q5I4W6"/>
<dbReference type="OrthoDB" id="3232296at2759"/>
<proteinExistence type="inferred from homology"/>
<dbReference type="GO" id="GO:0000022">
    <property type="term" value="P:mitotic spindle elongation"/>
    <property type="evidence" value="ECO:0007669"/>
    <property type="project" value="TreeGrafter"/>
</dbReference>
<dbReference type="Pfam" id="PF09335">
    <property type="entry name" value="VTT_dom"/>
    <property type="match status" value="1"/>
</dbReference>
<name>A0A9Q5I4W6_SANBA</name>
<evidence type="ECO:0000256" key="5">
    <source>
        <dbReference type="ARBA" id="ARBA00020673"/>
    </source>
</evidence>
<reference evidence="14" key="1">
    <citation type="submission" date="2016-06" db="EMBL/GenBank/DDBJ databases">
        <title>Draft Genome sequence of the fungus Inonotus baumii.</title>
        <authorList>
            <person name="Zhu H."/>
            <person name="Lin W."/>
        </authorList>
    </citation>
    <scope>NUCLEOTIDE SEQUENCE</scope>
    <source>
        <strain evidence="14">821</strain>
    </source>
</reference>
<gene>
    <name evidence="14" type="ORF">A7U60_g1185</name>
</gene>
<evidence type="ECO:0000256" key="12">
    <source>
        <dbReference type="SAM" id="Phobius"/>
    </source>
</evidence>
<dbReference type="GO" id="GO:0016192">
    <property type="term" value="P:vesicle-mediated transport"/>
    <property type="evidence" value="ECO:0007669"/>
    <property type="project" value="TreeGrafter"/>
</dbReference>
<dbReference type="GO" id="GO:0000139">
    <property type="term" value="C:Golgi membrane"/>
    <property type="evidence" value="ECO:0007669"/>
    <property type="project" value="UniProtKB-SubCell"/>
</dbReference>
<evidence type="ECO:0000256" key="10">
    <source>
        <dbReference type="SAM" id="Coils"/>
    </source>
</evidence>
<feature type="compositionally biased region" description="Polar residues" evidence="11">
    <location>
        <begin position="373"/>
        <end position="387"/>
    </location>
</feature>
<evidence type="ECO:0000256" key="11">
    <source>
        <dbReference type="SAM" id="MobiDB-lite"/>
    </source>
</evidence>
<comment type="caution">
    <text evidence="14">The sequence shown here is derived from an EMBL/GenBank/DDBJ whole genome shotgun (WGS) entry which is preliminary data.</text>
</comment>
<dbReference type="EMBL" id="LNZH02000081">
    <property type="protein sequence ID" value="OCB91559.1"/>
    <property type="molecule type" value="Genomic_DNA"/>
</dbReference>
<feature type="domain" description="VTT" evidence="13">
    <location>
        <begin position="793"/>
        <end position="908"/>
    </location>
</feature>
<dbReference type="InterPro" id="IPR032816">
    <property type="entry name" value="VTT_dom"/>
</dbReference>
<evidence type="ECO:0000259" key="13">
    <source>
        <dbReference type="Pfam" id="PF09335"/>
    </source>
</evidence>
<comment type="subcellular location">
    <subcellularLocation>
        <location evidence="2">Golgi apparatus membrane</location>
        <topology evidence="2">Multi-pass membrane protein</topology>
    </subcellularLocation>
</comment>
<keyword evidence="7 12" id="KW-1133">Transmembrane helix</keyword>
<evidence type="ECO:0000313" key="15">
    <source>
        <dbReference type="Proteomes" id="UP000757232"/>
    </source>
</evidence>
<evidence type="ECO:0000256" key="6">
    <source>
        <dbReference type="ARBA" id="ARBA00022692"/>
    </source>
</evidence>
<feature type="region of interest" description="Disordered" evidence="11">
    <location>
        <begin position="602"/>
        <end position="670"/>
    </location>
</feature>
<evidence type="ECO:0000256" key="4">
    <source>
        <dbReference type="ARBA" id="ARBA00013533"/>
    </source>
</evidence>
<evidence type="ECO:0000256" key="1">
    <source>
        <dbReference type="ARBA" id="ARBA00002978"/>
    </source>
</evidence>
<comment type="function">
    <text evidence="1">Golgi membrane protein involved in vesicular trafficking and spindle migration.</text>
</comment>
<feature type="compositionally biased region" description="Polar residues" evidence="11">
    <location>
        <begin position="654"/>
        <end position="670"/>
    </location>
</feature>
<evidence type="ECO:0000256" key="2">
    <source>
        <dbReference type="ARBA" id="ARBA00004653"/>
    </source>
</evidence>